<comment type="cofactor">
    <cofactor evidence="2">
        <name>Mg(2+)</name>
        <dbReference type="ChEBI" id="CHEBI:18420"/>
    </cofactor>
</comment>
<evidence type="ECO:0000256" key="2">
    <source>
        <dbReference type="ARBA" id="ARBA00001946"/>
    </source>
</evidence>
<dbReference type="GO" id="GO:0046872">
    <property type="term" value="F:metal ion binding"/>
    <property type="evidence" value="ECO:0007669"/>
    <property type="project" value="UniProtKB-KW"/>
</dbReference>
<protein>
    <submittedName>
        <fullName evidence="8">NTP pyrophosphohydrolase</fullName>
    </submittedName>
    <submittedName>
        <fullName evidence="9">NUDIX hydrolase</fullName>
    </submittedName>
</protein>
<evidence type="ECO:0000313" key="11">
    <source>
        <dbReference type="Proteomes" id="UP000030905"/>
    </source>
</evidence>
<dbReference type="KEGG" id="cpae:CPAST_c00650"/>
<dbReference type="InterPro" id="IPR015797">
    <property type="entry name" value="NUDIX_hydrolase-like_dom_sf"/>
</dbReference>
<dbReference type="InterPro" id="IPR045121">
    <property type="entry name" value="CoAse"/>
</dbReference>
<dbReference type="PANTHER" id="PTHR12992:SF11">
    <property type="entry name" value="MITOCHONDRIAL COENZYME A DIPHOSPHATASE NUDT8"/>
    <property type="match status" value="1"/>
</dbReference>
<dbReference type="EMBL" id="JPGY02000001">
    <property type="protein sequence ID" value="KRU13814.1"/>
    <property type="molecule type" value="Genomic_DNA"/>
</dbReference>
<proteinExistence type="predicted"/>
<dbReference type="PANTHER" id="PTHR12992">
    <property type="entry name" value="NUDIX HYDROLASE"/>
    <property type="match status" value="1"/>
</dbReference>
<dbReference type="Proteomes" id="UP000030905">
    <property type="component" value="Chromosome"/>
</dbReference>
<evidence type="ECO:0000256" key="3">
    <source>
        <dbReference type="ARBA" id="ARBA00022723"/>
    </source>
</evidence>
<dbReference type="CDD" id="cd03426">
    <property type="entry name" value="NUDIX_CoAse_Nudt7"/>
    <property type="match status" value="1"/>
</dbReference>
<dbReference type="GO" id="GO:0010945">
    <property type="term" value="F:coenzyme A diphosphatase activity"/>
    <property type="evidence" value="ECO:0007669"/>
    <property type="project" value="InterPro"/>
</dbReference>
<dbReference type="Pfam" id="PF00293">
    <property type="entry name" value="NUDIX"/>
    <property type="match status" value="1"/>
</dbReference>
<evidence type="ECO:0000313" key="10">
    <source>
        <dbReference type="Proteomes" id="UP000028042"/>
    </source>
</evidence>
<dbReference type="KEGG" id="cpat:CLPA_c00650"/>
<dbReference type="SUPFAM" id="SSF55811">
    <property type="entry name" value="Nudix"/>
    <property type="match status" value="1"/>
</dbReference>
<keyword evidence="3" id="KW-0479">Metal-binding</keyword>
<name>A0A0H3J5H2_CLOPA</name>
<reference evidence="9" key="2">
    <citation type="submission" date="2015-10" db="EMBL/GenBank/DDBJ databases">
        <title>Improved Draft Genome Sequence of Clostridium pasteurianum Strain ATCC 6013 (DSM 525) Using a Hybrid Next-Generation Sequencing Approach.</title>
        <authorList>
            <person name="Pyne M.E."/>
            <person name="Utturkar S.M."/>
            <person name="Brown S.D."/>
            <person name="Moo-Young M."/>
            <person name="Chung D.A."/>
            <person name="Chou P.C."/>
        </authorList>
    </citation>
    <scope>NUCLEOTIDE SEQUENCE</scope>
    <source>
        <strain evidence="9">ATCC 6013</strain>
    </source>
</reference>
<dbReference type="EMBL" id="CP009268">
    <property type="protein sequence ID" value="AJA50173.1"/>
    <property type="molecule type" value="Genomic_DNA"/>
</dbReference>
<reference evidence="8 11" key="1">
    <citation type="journal article" date="2015" name="Genome Announc.">
        <title>Complete Genome Sequence of the Nitrogen-Fixing and Solvent-Producing Clostridium pasteurianum DSM 525.</title>
        <authorList>
            <person name="Poehlein A."/>
            <person name="Grosse-Honebrink A."/>
            <person name="Zhang Y."/>
            <person name="Minton N.P."/>
            <person name="Daniel R."/>
        </authorList>
    </citation>
    <scope>NUCLEOTIDE SEQUENCE [LARGE SCALE GENOMIC DNA]</scope>
    <source>
        <strain evidence="8">DSM 525</strain>
        <strain evidence="11">DSM 525 / ATCC 6013</strain>
    </source>
</reference>
<keyword evidence="6" id="KW-0464">Manganese</keyword>
<gene>
    <name evidence="8" type="ORF">CLPA_c00650</name>
    <name evidence="9" type="ORF">CP6013_03066</name>
</gene>
<comment type="cofactor">
    <cofactor evidence="1">
        <name>Mn(2+)</name>
        <dbReference type="ChEBI" id="CHEBI:29035"/>
    </cofactor>
</comment>
<evidence type="ECO:0000256" key="6">
    <source>
        <dbReference type="ARBA" id="ARBA00023211"/>
    </source>
</evidence>
<dbReference type="Proteomes" id="UP000028042">
    <property type="component" value="Unassembled WGS sequence"/>
</dbReference>
<feature type="domain" description="Nudix hydrolase" evidence="7">
    <location>
        <begin position="26"/>
        <end position="168"/>
    </location>
</feature>
<evidence type="ECO:0000313" key="9">
    <source>
        <dbReference type="EMBL" id="KRU13814.1"/>
    </source>
</evidence>
<evidence type="ECO:0000259" key="7">
    <source>
        <dbReference type="PROSITE" id="PS51462"/>
    </source>
</evidence>
<organism evidence="8 11">
    <name type="scientific">Clostridium pasteurianum DSM 525 = ATCC 6013</name>
    <dbReference type="NCBI Taxonomy" id="1262449"/>
    <lineage>
        <taxon>Bacteria</taxon>
        <taxon>Bacillati</taxon>
        <taxon>Bacillota</taxon>
        <taxon>Clostridia</taxon>
        <taxon>Eubacteriales</taxon>
        <taxon>Clostridiaceae</taxon>
        <taxon>Clostridium</taxon>
    </lineage>
</organism>
<dbReference type="PROSITE" id="PS51462">
    <property type="entry name" value="NUDIX"/>
    <property type="match status" value="1"/>
</dbReference>
<evidence type="ECO:0000256" key="1">
    <source>
        <dbReference type="ARBA" id="ARBA00001936"/>
    </source>
</evidence>
<sequence>MNKQNLSKLKRSFLKKDIDISGRDEFFNSSVLIPLILIQDEYHLVFQKRNKNISQGGEVCFPGGKFDDKLDKNSLETAIREIYEEFNLKKEKIDVIGRMNTVFSPIGAMVDGYVGILNISSLEEIRINTSEVEYIFTVPMSYFEKNNPQKYYVQIKAHPFTIDSNGKKKILLPYDKLNLPETYSKPWGNYKHSIYMYNHKEEVIWGLTARFILDIVNMIKK</sequence>
<dbReference type="GeneID" id="93072325"/>
<evidence type="ECO:0000313" key="8">
    <source>
        <dbReference type="EMBL" id="AJA50173.1"/>
    </source>
</evidence>
<keyword evidence="11" id="KW-1185">Reference proteome</keyword>
<keyword evidence="5" id="KW-0460">Magnesium</keyword>
<dbReference type="RefSeq" id="WP_003448245.1">
    <property type="nucleotide sequence ID" value="NZ_ANZB01000024.1"/>
</dbReference>
<dbReference type="PATRIC" id="fig|1262449.3.peg.4037"/>
<keyword evidence="4 8" id="KW-0378">Hydrolase</keyword>
<evidence type="ECO:0000256" key="4">
    <source>
        <dbReference type="ARBA" id="ARBA00022801"/>
    </source>
</evidence>
<dbReference type="eggNOG" id="COG0494">
    <property type="taxonomic scope" value="Bacteria"/>
</dbReference>
<reference evidence="9 10" key="3">
    <citation type="journal article" name="Genome Announc.">
        <title>Improved Draft Genome Sequence of Clostridium pasteurianum Strain ATCC 6013 (DSM 525) Using a Hybrid Next-Generation Sequencing Approach.</title>
        <authorList>
            <person name="Pyne M.E."/>
            <person name="Utturkar S."/>
            <person name="Brown S.D."/>
            <person name="Moo-Young M."/>
            <person name="Chung D.A."/>
            <person name="Chou C.P."/>
        </authorList>
    </citation>
    <scope>NUCLEOTIDE SEQUENCE [LARGE SCALE GENOMIC DNA]</scope>
    <source>
        <strain evidence="9 10">ATCC 6013</strain>
    </source>
</reference>
<dbReference type="Gene3D" id="3.90.79.10">
    <property type="entry name" value="Nucleoside Triphosphate Pyrophosphohydrolase"/>
    <property type="match status" value="1"/>
</dbReference>
<dbReference type="AlphaFoldDB" id="A0A0H3J5H2"/>
<dbReference type="InterPro" id="IPR000086">
    <property type="entry name" value="NUDIX_hydrolase_dom"/>
</dbReference>
<accession>A0A0H3J5H2</accession>
<evidence type="ECO:0000256" key="5">
    <source>
        <dbReference type="ARBA" id="ARBA00022842"/>
    </source>
</evidence>